<dbReference type="SUPFAM" id="SSF102588">
    <property type="entry name" value="LmbE-like"/>
    <property type="match status" value="1"/>
</dbReference>
<dbReference type="GO" id="GO:0008757">
    <property type="term" value="F:S-adenosylmethionine-dependent methyltransferase activity"/>
    <property type="evidence" value="ECO:0007669"/>
    <property type="project" value="InterPro"/>
</dbReference>
<dbReference type="EMBL" id="JACHMD010000001">
    <property type="protein sequence ID" value="MBB4668225.1"/>
    <property type="molecule type" value="Genomic_DNA"/>
</dbReference>
<dbReference type="InterPro" id="IPR024078">
    <property type="entry name" value="LmbE-like_dom_sf"/>
</dbReference>
<dbReference type="SUPFAM" id="SSF53335">
    <property type="entry name" value="S-adenosyl-L-methionine-dependent methyltransferases"/>
    <property type="match status" value="1"/>
</dbReference>
<dbReference type="Pfam" id="PF05401">
    <property type="entry name" value="NodS"/>
    <property type="match status" value="1"/>
</dbReference>
<dbReference type="Gene3D" id="3.40.50.10320">
    <property type="entry name" value="LmbE-like"/>
    <property type="match status" value="1"/>
</dbReference>
<evidence type="ECO:0000313" key="3">
    <source>
        <dbReference type="Proteomes" id="UP000573729"/>
    </source>
</evidence>
<dbReference type="CDD" id="cd02440">
    <property type="entry name" value="AdoMet_MTases"/>
    <property type="match status" value="1"/>
</dbReference>
<dbReference type="RefSeq" id="WP_184219901.1">
    <property type="nucleotide sequence ID" value="NZ_JACHMD010000001.1"/>
</dbReference>
<dbReference type="AlphaFoldDB" id="A0A7W7FKB3"/>
<dbReference type="PANTHER" id="PTHR12993:SF29">
    <property type="entry name" value="BLR3841 PROTEIN"/>
    <property type="match status" value="1"/>
</dbReference>
<accession>A0A7W7FKB3</accession>
<name>A0A7W7FKB3_9MICO</name>
<dbReference type="GO" id="GO:0009312">
    <property type="term" value="P:oligosaccharide biosynthetic process"/>
    <property type="evidence" value="ECO:0007669"/>
    <property type="project" value="InterPro"/>
</dbReference>
<dbReference type="GO" id="GO:0016811">
    <property type="term" value="F:hydrolase activity, acting on carbon-nitrogen (but not peptide) bonds, in linear amides"/>
    <property type="evidence" value="ECO:0007669"/>
    <property type="project" value="TreeGrafter"/>
</dbReference>
<dbReference type="GO" id="GO:0016137">
    <property type="term" value="P:glycoside metabolic process"/>
    <property type="evidence" value="ECO:0007669"/>
    <property type="project" value="UniProtKB-ARBA"/>
</dbReference>
<comment type="caution">
    <text evidence="2">The sequence shown here is derived from an EMBL/GenBank/DDBJ whole genome shotgun (WGS) entry which is preliminary data.</text>
</comment>
<dbReference type="PANTHER" id="PTHR12993">
    <property type="entry name" value="N-ACETYLGLUCOSAMINYL-PHOSPHATIDYLINOSITOL DE-N-ACETYLASE-RELATED"/>
    <property type="match status" value="1"/>
</dbReference>
<dbReference type="InterPro" id="IPR003737">
    <property type="entry name" value="GlcNAc_PI_deacetylase-related"/>
</dbReference>
<gene>
    <name evidence="2" type="ORF">BKA24_002934</name>
</gene>
<protein>
    <submittedName>
        <fullName evidence="2">LmbE family N-acetylglucosaminyl deacetylase</fullName>
    </submittedName>
</protein>
<evidence type="ECO:0000256" key="1">
    <source>
        <dbReference type="ARBA" id="ARBA00022833"/>
    </source>
</evidence>
<sequence length="438" mass="48100">MSVAFDHRDPGTPETSWRSVDIDAEPLSLTQSRLVVVAAHPDDETLGAGGLLATAAAAGLDITVIVATDGEAADPERRGAGLERRRELTAALYRLAPRARVRHLALPDGGLRENTRRLISLLTAELATFDPDDTLIAVTWWGDGHRDHRVLGETVRSIAHGARVIGIPIWYWHWGDPASPDPGPWQRLALTPRAIAAKSAAIAEHSSQQGGDRDDPILHGSMLAHFQRDHELFIDAGSAAPEPSVDPERFEEYFRTHDDPWGFDSRWYEQRKRALLTATLPRRRFSRTLELGCATGALTAELAARSDEIVAVDASPTAVARARDRVPEAIVEERVLPGDWPEGTWDLVVLSELGYYWSHDDLTTAVKRIVEGLREDGVVIACHWRRTIPDAVLDAAAVHRAIGRSGLQRLARHVEEDFILEAWTPYGVPSVAAAEGLA</sequence>
<organism evidence="2 3">
    <name type="scientific">Microbacterium marinum</name>
    <dbReference type="NCBI Taxonomy" id="421115"/>
    <lineage>
        <taxon>Bacteria</taxon>
        <taxon>Bacillati</taxon>
        <taxon>Actinomycetota</taxon>
        <taxon>Actinomycetes</taxon>
        <taxon>Micrococcales</taxon>
        <taxon>Microbacteriaceae</taxon>
        <taxon>Microbacterium</taxon>
    </lineage>
</organism>
<evidence type="ECO:0000313" key="2">
    <source>
        <dbReference type="EMBL" id="MBB4668225.1"/>
    </source>
</evidence>
<dbReference type="Gene3D" id="3.40.50.150">
    <property type="entry name" value="Vaccinia Virus protein VP39"/>
    <property type="match status" value="1"/>
</dbReference>
<keyword evidence="3" id="KW-1185">Reference proteome</keyword>
<dbReference type="Proteomes" id="UP000573729">
    <property type="component" value="Unassembled WGS sequence"/>
</dbReference>
<dbReference type="InterPro" id="IPR008715">
    <property type="entry name" value="SAM-MeTfrase_NodS-like"/>
</dbReference>
<dbReference type="Pfam" id="PF02585">
    <property type="entry name" value="PIG-L"/>
    <property type="match status" value="1"/>
</dbReference>
<proteinExistence type="predicted"/>
<keyword evidence="1" id="KW-0862">Zinc</keyword>
<dbReference type="InterPro" id="IPR029063">
    <property type="entry name" value="SAM-dependent_MTases_sf"/>
</dbReference>
<reference evidence="2 3" key="1">
    <citation type="submission" date="2020-08" db="EMBL/GenBank/DDBJ databases">
        <title>Sequencing the genomes of 1000 actinobacteria strains.</title>
        <authorList>
            <person name="Klenk H.-P."/>
        </authorList>
    </citation>
    <scope>NUCLEOTIDE SEQUENCE [LARGE SCALE GENOMIC DNA]</scope>
    <source>
        <strain evidence="2 3">DSM 24947</strain>
    </source>
</reference>